<reference evidence="1 2" key="1">
    <citation type="submission" date="2020-08" db="EMBL/GenBank/DDBJ databases">
        <title>Genomic Encyclopedia of Type Strains, Phase IV (KMG-IV): sequencing the most valuable type-strain genomes for metagenomic binning, comparative biology and taxonomic classification.</title>
        <authorList>
            <person name="Goeker M."/>
        </authorList>
    </citation>
    <scope>NUCLEOTIDE SEQUENCE [LARGE SCALE GENOMIC DNA]</scope>
    <source>
        <strain evidence="1 2">DSM 26736</strain>
    </source>
</reference>
<dbReference type="EMBL" id="JACIJF010000012">
    <property type="protein sequence ID" value="MBB5712094.1"/>
    <property type="molecule type" value="Genomic_DNA"/>
</dbReference>
<keyword evidence="2" id="KW-1185">Reference proteome</keyword>
<gene>
    <name evidence="1" type="ORF">FHT02_003350</name>
</gene>
<dbReference type="AlphaFoldDB" id="A0A840YGV1"/>
<evidence type="ECO:0000313" key="2">
    <source>
        <dbReference type="Proteomes" id="UP000527143"/>
    </source>
</evidence>
<sequence>MKTRVDEQVLKLGRQIADLREATAEIANPESARLLSQLICHFEVLLADRVASTMEVGREADWWSEWKKRTD</sequence>
<name>A0A840YGV1_9SPHN</name>
<organism evidence="1 2">
    <name type="scientific">Sphingomonas xinjiangensis</name>
    <dbReference type="NCBI Taxonomy" id="643568"/>
    <lineage>
        <taxon>Bacteria</taxon>
        <taxon>Pseudomonadati</taxon>
        <taxon>Pseudomonadota</taxon>
        <taxon>Alphaproteobacteria</taxon>
        <taxon>Sphingomonadales</taxon>
        <taxon>Sphingomonadaceae</taxon>
        <taxon>Sphingomonas</taxon>
    </lineage>
</organism>
<protein>
    <submittedName>
        <fullName evidence="1">Uncharacterized protein</fullName>
    </submittedName>
</protein>
<proteinExistence type="predicted"/>
<accession>A0A840YGV1</accession>
<dbReference type="RefSeq" id="WP_184090063.1">
    <property type="nucleotide sequence ID" value="NZ_JACIJF010000012.1"/>
</dbReference>
<comment type="caution">
    <text evidence="1">The sequence shown here is derived from an EMBL/GenBank/DDBJ whole genome shotgun (WGS) entry which is preliminary data.</text>
</comment>
<dbReference type="Proteomes" id="UP000527143">
    <property type="component" value="Unassembled WGS sequence"/>
</dbReference>
<evidence type="ECO:0000313" key="1">
    <source>
        <dbReference type="EMBL" id="MBB5712094.1"/>
    </source>
</evidence>